<dbReference type="EMBL" id="VTYN01000054">
    <property type="protein sequence ID" value="NOH51171.1"/>
    <property type="molecule type" value="Genomic_DNA"/>
</dbReference>
<protein>
    <submittedName>
        <fullName evidence="1">Uncharacterized protein</fullName>
    </submittedName>
</protein>
<organism evidence="1 2">
    <name type="scientific">Vibrio rotiferianus</name>
    <dbReference type="NCBI Taxonomy" id="190895"/>
    <lineage>
        <taxon>Bacteria</taxon>
        <taxon>Pseudomonadati</taxon>
        <taxon>Pseudomonadota</taxon>
        <taxon>Gammaproteobacteria</taxon>
        <taxon>Vibrionales</taxon>
        <taxon>Vibrionaceae</taxon>
        <taxon>Vibrio</taxon>
    </lineage>
</organism>
<reference evidence="1 2" key="1">
    <citation type="submission" date="2019-08" db="EMBL/GenBank/DDBJ databases">
        <title>Draft genome sequencing and comparative genomics of hatchery-associated Vibrios.</title>
        <authorList>
            <person name="Kehlet-Delgado H."/>
            <person name="Mueller R.S."/>
        </authorList>
    </citation>
    <scope>NUCLEOTIDE SEQUENCE [LARGE SCALE GENOMIC DNA]</scope>
    <source>
        <strain evidence="1 2">00-78-3</strain>
    </source>
</reference>
<name>A0A7Y3ZDR6_9VIBR</name>
<evidence type="ECO:0000313" key="2">
    <source>
        <dbReference type="Proteomes" id="UP000572072"/>
    </source>
</evidence>
<dbReference type="RefSeq" id="WP_171359376.1">
    <property type="nucleotide sequence ID" value="NZ_VTYN01000054.1"/>
</dbReference>
<dbReference type="AlphaFoldDB" id="A0A7Y3ZDR6"/>
<accession>A0A7Y3ZDR6</accession>
<evidence type="ECO:0000313" key="1">
    <source>
        <dbReference type="EMBL" id="NOH51171.1"/>
    </source>
</evidence>
<gene>
    <name evidence="1" type="ORF">F0262_24485</name>
</gene>
<comment type="caution">
    <text evidence="1">The sequence shown here is derived from an EMBL/GenBank/DDBJ whole genome shotgun (WGS) entry which is preliminary data.</text>
</comment>
<proteinExistence type="predicted"/>
<dbReference type="Proteomes" id="UP000572072">
    <property type="component" value="Unassembled WGS sequence"/>
</dbReference>
<sequence length="152" mass="17525">MFMMNKDMATAYSHLEFSGRFLGQELLKIGESGFGEKYGCVFLKACMNIETNVSVDDFPDKTGYECFMNSINIDDYVEADYLIHGILLTRKVFSHWNKEKREQDLLAILSLDEFGLNIKFHLQRSGEQLLSDELNDYEESIMVVDSSDSEFN</sequence>